<dbReference type="SUPFAM" id="SSF57850">
    <property type="entry name" value="RING/U-box"/>
    <property type="match status" value="1"/>
</dbReference>
<dbReference type="STRING" id="199890.A0A182PGV5"/>
<feature type="domain" description="B box-type" evidence="7">
    <location>
        <begin position="321"/>
        <end position="363"/>
    </location>
</feature>
<dbReference type="GO" id="GO:0070842">
    <property type="term" value="P:aggresome assembly"/>
    <property type="evidence" value="ECO:0007669"/>
    <property type="project" value="TreeGrafter"/>
</dbReference>
<feature type="domain" description="RING-type" evidence="6">
    <location>
        <begin position="52"/>
        <end position="98"/>
    </location>
</feature>
<feature type="compositionally biased region" description="Polar residues" evidence="5">
    <location>
        <begin position="162"/>
        <end position="179"/>
    </location>
</feature>
<accession>A0A182PGV5</accession>
<keyword evidence="9" id="KW-1185">Reference proteome</keyword>
<dbReference type="GO" id="GO:0008270">
    <property type="term" value="F:zinc ion binding"/>
    <property type="evidence" value="ECO:0007669"/>
    <property type="project" value="UniProtKB-KW"/>
</dbReference>
<dbReference type="Pfam" id="PF00643">
    <property type="entry name" value="zf-B_box"/>
    <property type="match status" value="1"/>
</dbReference>
<dbReference type="Gene3D" id="3.30.160.60">
    <property type="entry name" value="Classic Zinc Finger"/>
    <property type="match status" value="1"/>
</dbReference>
<dbReference type="PROSITE" id="PS50119">
    <property type="entry name" value="ZF_BBOX"/>
    <property type="match status" value="1"/>
</dbReference>
<dbReference type="GO" id="GO:0051865">
    <property type="term" value="P:protein autoubiquitination"/>
    <property type="evidence" value="ECO:0007669"/>
    <property type="project" value="TreeGrafter"/>
</dbReference>
<evidence type="ECO:0008006" key="10">
    <source>
        <dbReference type="Google" id="ProtNLM"/>
    </source>
</evidence>
<evidence type="ECO:0000313" key="8">
    <source>
        <dbReference type="EnsemblMetazoa" id="AEPI006164-PA"/>
    </source>
</evidence>
<dbReference type="InterPro" id="IPR013083">
    <property type="entry name" value="Znf_RING/FYVE/PHD"/>
</dbReference>
<dbReference type="AlphaFoldDB" id="A0A182PGV5"/>
<dbReference type="EnsemblMetazoa" id="AEPI006164-RA">
    <property type="protein sequence ID" value="AEPI006164-PA"/>
    <property type="gene ID" value="AEPI006164"/>
</dbReference>
<dbReference type="PANTHER" id="PTHR36754">
    <property type="entry name" value="E3 UBIQUITIN-PROTEIN LIGASE TRIM37"/>
    <property type="match status" value="1"/>
</dbReference>
<name>A0A182PGV5_9DIPT</name>
<evidence type="ECO:0000256" key="3">
    <source>
        <dbReference type="ARBA" id="ARBA00022833"/>
    </source>
</evidence>
<sequence length="649" mass="71639">MGDCVGRAGNHHKSNGTNSNPHGKSTSPLIVLPNGVILNRRPKSQPSDLSECLLCWNQPQDPSRCPNCARQYCLQCITKWFGAKRAQTPGSIECPNCHSQLPLENLVQCAAEVNDKLASACEPVRLTNGEVEVCNGSTPKLSNGTVEKGTIRVVVKVLESDVTASPQDGQPSTPATGNGSLDAIPNGLPNGSSTEAMHPPVTNGKQQNGADTVGKPVGSGTLENGRNKPKPQPIICNGVHPETTSKTAERKGNQSNGRPTVTFEEPKPSRRNGYRGGAKVSSTATEKQPSPPVEASQTGPVSSASPERGRREDESPVSGSGDSALCPTHALPLLFFCLSCNGCICETCALHDDTHAEHTFKKITTVYDSKVEKIQHEFGGIKEYLADVGTVLRAIEQNIDWVRASKARKLQELSQLLHTEAENIERQIQAKLTLLQRQKDSVTGEIARVTGAYRRLENELKACPKPELLFKDDDFLQRCARLIETPASKTFRHEHVPVDLDCEFVPEFRSEVFVIKNYHAIEPMEECRTSDVLRDVVGFGWRLHIWKSDHLSVTLIMTDGVIGRYEYCIELMHEDPAKAIRLTQIDHFELHQTGPVHDLIENDQLEVEGFLNPEDDSLQIKFSVRPPTIVMVSRYQQEFIDRFMKDNIK</sequence>
<dbReference type="GO" id="GO:0005778">
    <property type="term" value="C:peroxisomal membrane"/>
    <property type="evidence" value="ECO:0007669"/>
    <property type="project" value="TreeGrafter"/>
</dbReference>
<protein>
    <recommendedName>
        <fullName evidence="10">B box-type domain-containing protein</fullName>
    </recommendedName>
</protein>
<keyword evidence="1" id="KW-0479">Metal-binding</keyword>
<evidence type="ECO:0000313" key="9">
    <source>
        <dbReference type="Proteomes" id="UP000075885"/>
    </source>
</evidence>
<dbReference type="GO" id="GO:0016235">
    <property type="term" value="C:aggresome"/>
    <property type="evidence" value="ECO:0007669"/>
    <property type="project" value="TreeGrafter"/>
</dbReference>
<dbReference type="GO" id="GO:0061630">
    <property type="term" value="F:ubiquitin protein ligase activity"/>
    <property type="evidence" value="ECO:0007669"/>
    <property type="project" value="TreeGrafter"/>
</dbReference>
<proteinExistence type="predicted"/>
<reference evidence="9" key="1">
    <citation type="submission" date="2013-03" db="EMBL/GenBank/DDBJ databases">
        <title>The Genome Sequence of Anopheles epiroticus epiroticus2.</title>
        <authorList>
            <consortium name="The Broad Institute Genomics Platform"/>
            <person name="Neafsey D.E."/>
            <person name="Howell P."/>
            <person name="Walker B."/>
            <person name="Young S.K."/>
            <person name="Zeng Q."/>
            <person name="Gargeya S."/>
            <person name="Fitzgerald M."/>
            <person name="Haas B."/>
            <person name="Abouelleil A."/>
            <person name="Allen A.W."/>
            <person name="Alvarado L."/>
            <person name="Arachchi H.M."/>
            <person name="Berlin A.M."/>
            <person name="Chapman S.B."/>
            <person name="Gainer-Dewar J."/>
            <person name="Goldberg J."/>
            <person name="Griggs A."/>
            <person name="Gujja S."/>
            <person name="Hansen M."/>
            <person name="Howarth C."/>
            <person name="Imamovic A."/>
            <person name="Ireland A."/>
            <person name="Larimer J."/>
            <person name="McCowan C."/>
            <person name="Murphy C."/>
            <person name="Pearson M."/>
            <person name="Poon T.W."/>
            <person name="Priest M."/>
            <person name="Roberts A."/>
            <person name="Saif S."/>
            <person name="Shea T."/>
            <person name="Sisk P."/>
            <person name="Sykes S."/>
            <person name="Wortman J."/>
            <person name="Nusbaum C."/>
            <person name="Birren B."/>
        </authorList>
    </citation>
    <scope>NUCLEOTIDE SEQUENCE [LARGE SCALE GENOMIC DNA]</scope>
    <source>
        <strain evidence="9">Epiroticus2</strain>
    </source>
</reference>
<evidence type="ECO:0000256" key="1">
    <source>
        <dbReference type="ARBA" id="ARBA00022723"/>
    </source>
</evidence>
<dbReference type="PANTHER" id="PTHR36754:SF2">
    <property type="entry name" value="E3 UBIQUITIN-PROTEIN LIGASE TRIM37"/>
    <property type="match status" value="1"/>
</dbReference>
<evidence type="ECO:0000256" key="4">
    <source>
        <dbReference type="PROSITE-ProRule" id="PRU00024"/>
    </source>
</evidence>
<evidence type="ECO:0000256" key="5">
    <source>
        <dbReference type="SAM" id="MobiDB-lite"/>
    </source>
</evidence>
<dbReference type="GO" id="GO:0006513">
    <property type="term" value="P:protein monoubiquitination"/>
    <property type="evidence" value="ECO:0007669"/>
    <property type="project" value="TreeGrafter"/>
</dbReference>
<evidence type="ECO:0000256" key="2">
    <source>
        <dbReference type="ARBA" id="ARBA00022771"/>
    </source>
</evidence>
<dbReference type="Proteomes" id="UP000075885">
    <property type="component" value="Unassembled WGS sequence"/>
</dbReference>
<dbReference type="GO" id="GO:0031625">
    <property type="term" value="F:ubiquitin protein ligase binding"/>
    <property type="evidence" value="ECO:0007669"/>
    <property type="project" value="TreeGrafter"/>
</dbReference>
<dbReference type="InterPro" id="IPR001841">
    <property type="entry name" value="Znf_RING"/>
</dbReference>
<dbReference type="Gene3D" id="3.30.40.10">
    <property type="entry name" value="Zinc/RING finger domain, C3HC4 (zinc finger)"/>
    <property type="match status" value="1"/>
</dbReference>
<feature type="compositionally biased region" description="Polar residues" evidence="5">
    <location>
        <begin position="15"/>
        <end position="27"/>
    </location>
</feature>
<dbReference type="InterPro" id="IPR000315">
    <property type="entry name" value="Znf_B-box"/>
</dbReference>
<evidence type="ECO:0000259" key="6">
    <source>
        <dbReference type="PROSITE" id="PS50089"/>
    </source>
</evidence>
<dbReference type="SUPFAM" id="SSF57845">
    <property type="entry name" value="B-box zinc-binding domain"/>
    <property type="match status" value="1"/>
</dbReference>
<dbReference type="PROSITE" id="PS50089">
    <property type="entry name" value="ZF_RING_2"/>
    <property type="match status" value="1"/>
</dbReference>
<keyword evidence="3" id="KW-0862">Zinc</keyword>
<reference evidence="8" key="2">
    <citation type="submission" date="2020-05" db="UniProtKB">
        <authorList>
            <consortium name="EnsemblMetazoa"/>
        </authorList>
    </citation>
    <scope>IDENTIFICATION</scope>
    <source>
        <strain evidence="8">Epiroticus2</strain>
    </source>
</reference>
<dbReference type="VEuPathDB" id="VectorBase:AEPI006164"/>
<dbReference type="GO" id="GO:0005164">
    <property type="term" value="F:tumor necrosis factor receptor binding"/>
    <property type="evidence" value="ECO:0007669"/>
    <property type="project" value="TreeGrafter"/>
</dbReference>
<evidence type="ECO:0000259" key="7">
    <source>
        <dbReference type="PROSITE" id="PS50119"/>
    </source>
</evidence>
<organism evidence="8 9">
    <name type="scientific">Anopheles epiroticus</name>
    <dbReference type="NCBI Taxonomy" id="199890"/>
    <lineage>
        <taxon>Eukaryota</taxon>
        <taxon>Metazoa</taxon>
        <taxon>Ecdysozoa</taxon>
        <taxon>Arthropoda</taxon>
        <taxon>Hexapoda</taxon>
        <taxon>Insecta</taxon>
        <taxon>Pterygota</taxon>
        <taxon>Neoptera</taxon>
        <taxon>Endopterygota</taxon>
        <taxon>Diptera</taxon>
        <taxon>Nematocera</taxon>
        <taxon>Culicoidea</taxon>
        <taxon>Culicidae</taxon>
        <taxon>Anophelinae</taxon>
        <taxon>Anopheles</taxon>
    </lineage>
</organism>
<feature type="region of interest" description="Disordered" evidence="5">
    <location>
        <begin position="1"/>
        <end position="27"/>
    </location>
</feature>
<keyword evidence="2 4" id="KW-0863">Zinc-finger</keyword>
<feature type="compositionally biased region" description="Polar residues" evidence="5">
    <location>
        <begin position="295"/>
        <end position="305"/>
    </location>
</feature>
<feature type="region of interest" description="Disordered" evidence="5">
    <location>
        <begin position="162"/>
        <end position="322"/>
    </location>
</feature>
<dbReference type="InterPro" id="IPR053003">
    <property type="entry name" value="TRIM_RBCC_E3_ubiq-ligases"/>
</dbReference>